<reference evidence="1 2" key="1">
    <citation type="submission" date="2015-10" db="EMBL/GenBank/DDBJ databases">
        <title>Genome analyses suggest a sexual origin of heterokaryosis in a supposedly ancient asexual fungus.</title>
        <authorList>
            <person name="Ropars J."/>
            <person name="Sedzielewska K."/>
            <person name="Noel J."/>
            <person name="Charron P."/>
            <person name="Farinelli L."/>
            <person name="Marton T."/>
            <person name="Kruger M."/>
            <person name="Pelin A."/>
            <person name="Brachmann A."/>
            <person name="Corradi N."/>
        </authorList>
    </citation>
    <scope>NUCLEOTIDE SEQUENCE [LARGE SCALE GENOMIC DNA]</scope>
    <source>
        <strain evidence="1 2">A4</strain>
    </source>
</reference>
<sequence>MGQESNQTNFKEYFGHIFSSHATFYLAKDFNPNFSELTKIKNINNIIPNVGVVTTDKIVEKWPYHNLDDFLDKHKHIKHQKLEGANINLEFFLLIYKIYGLKEE</sequence>
<evidence type="ECO:0000313" key="2">
    <source>
        <dbReference type="Proteomes" id="UP000234323"/>
    </source>
</evidence>
<dbReference type="EMBL" id="LLXI01002473">
    <property type="protein sequence ID" value="PKY57221.1"/>
    <property type="molecule type" value="Genomic_DNA"/>
</dbReference>
<name>A0A2I1HE89_9GLOM</name>
<comment type="caution">
    <text evidence="1">The sequence shown here is derived from an EMBL/GenBank/DDBJ whole genome shotgun (WGS) entry which is preliminary data.</text>
</comment>
<evidence type="ECO:0000313" key="1">
    <source>
        <dbReference type="EMBL" id="PKY57221.1"/>
    </source>
</evidence>
<proteinExistence type="predicted"/>
<gene>
    <name evidence="1" type="ORF">RhiirA4_549565</name>
</gene>
<keyword evidence="2" id="KW-1185">Reference proteome</keyword>
<protein>
    <submittedName>
        <fullName evidence="1">Uncharacterized protein</fullName>
    </submittedName>
</protein>
<organism evidence="1 2">
    <name type="scientific">Rhizophagus irregularis</name>
    <dbReference type="NCBI Taxonomy" id="588596"/>
    <lineage>
        <taxon>Eukaryota</taxon>
        <taxon>Fungi</taxon>
        <taxon>Fungi incertae sedis</taxon>
        <taxon>Mucoromycota</taxon>
        <taxon>Glomeromycotina</taxon>
        <taxon>Glomeromycetes</taxon>
        <taxon>Glomerales</taxon>
        <taxon>Glomeraceae</taxon>
        <taxon>Rhizophagus</taxon>
    </lineage>
</organism>
<dbReference type="AlphaFoldDB" id="A0A2I1HE89"/>
<accession>A0A2I1HE89</accession>
<dbReference type="Proteomes" id="UP000234323">
    <property type="component" value="Unassembled WGS sequence"/>
</dbReference>